<keyword evidence="5" id="KW-0521">NADP</keyword>
<evidence type="ECO:0000313" key="7">
    <source>
        <dbReference type="EMBL" id="GJJ11303.1"/>
    </source>
</evidence>
<dbReference type="InterPro" id="IPR050982">
    <property type="entry name" value="Auxin_biosynth/cation_transpt"/>
</dbReference>
<dbReference type="PANTHER" id="PTHR43539">
    <property type="entry name" value="FLAVIN-BINDING MONOOXYGENASE-LIKE PROTEIN (AFU_ORTHOLOGUE AFUA_4G09220)"/>
    <property type="match status" value="1"/>
</dbReference>
<sequence length="539" mass="60560">MSLTRLDSQITLPPQLKIELTDEDVQKLAINFVKQFSDAIATGNVDSVASLFTDDCLWRDFLALTWDFNTLFRINNVRKMLEARLAKTQITNIRLAEHRDLAPTFVTSSPLLFVNVPFNFQTAAGDCIGIAKLVPLTSLNSVEWKVYILFTNLDQIKGHPDKIGPNRKKEPIPNFIRERQKEMAFRDEDPRVIIIGAGHAALDVAARLKVKDVPTLVIEKNVRLGDNWRNRYQSLTLHDFSWMASSPYLSFPANWPAHPSAAKFADWLEMYAKVMDLNVWTSTTVTHIERDNDRNEWIVHVIKADGSLRAFRPKYVVAGVGFGEPYIPDFAGVDKFNGKMIHAYHYSGPEEHVGKKVVVIGSATAGFAADNDVPVDIKDRLGASFPFLVLKRVHQTNMKKVIKAEKSFYDKLEKAGFQLNHGPDGSGFLYLGLTKQGRFYIDFGTSDLIIDGKVKLKSGSIKEFTSTGMIFEDGTSLDADVVILATGVEGFKNYLDKLLKLELADKIPPFHLSSEGEMEVIKAKEVGLFTDSYKYTEDL</sequence>
<evidence type="ECO:0000256" key="6">
    <source>
        <dbReference type="ARBA" id="ARBA00023002"/>
    </source>
</evidence>
<name>A0AAV5ADV6_9AGAM</name>
<dbReference type="EMBL" id="BPWL01000006">
    <property type="protein sequence ID" value="GJJ11303.1"/>
    <property type="molecule type" value="Genomic_DNA"/>
</dbReference>
<comment type="cofactor">
    <cofactor evidence="1">
        <name>FAD</name>
        <dbReference type="ChEBI" id="CHEBI:57692"/>
    </cofactor>
</comment>
<comment type="similarity">
    <text evidence="2">Belongs to the FMO family.</text>
</comment>
<accession>A0AAV5ADV6</accession>
<keyword evidence="6" id="KW-0560">Oxidoreductase</keyword>
<dbReference type="SUPFAM" id="SSF51905">
    <property type="entry name" value="FAD/NAD(P)-binding domain"/>
    <property type="match status" value="1"/>
</dbReference>
<dbReference type="Pfam" id="PF13738">
    <property type="entry name" value="Pyr_redox_3"/>
    <property type="match status" value="1"/>
</dbReference>
<dbReference type="Pfam" id="PF00743">
    <property type="entry name" value="FMO-like"/>
    <property type="match status" value="1"/>
</dbReference>
<reference evidence="7" key="1">
    <citation type="submission" date="2021-10" db="EMBL/GenBank/DDBJ databases">
        <title>De novo Genome Assembly of Clathrus columnatus (Basidiomycota, Fungi) Using Illumina and Nanopore Sequence Data.</title>
        <authorList>
            <person name="Ogiso-Tanaka E."/>
            <person name="Itagaki H."/>
            <person name="Hosoya T."/>
            <person name="Hosaka K."/>
        </authorList>
    </citation>
    <scope>NUCLEOTIDE SEQUENCE</scope>
    <source>
        <strain evidence="7">MO-923</strain>
    </source>
</reference>
<organism evidence="7 8">
    <name type="scientific">Clathrus columnatus</name>
    <dbReference type="NCBI Taxonomy" id="1419009"/>
    <lineage>
        <taxon>Eukaryota</taxon>
        <taxon>Fungi</taxon>
        <taxon>Dikarya</taxon>
        <taxon>Basidiomycota</taxon>
        <taxon>Agaricomycotina</taxon>
        <taxon>Agaricomycetes</taxon>
        <taxon>Phallomycetidae</taxon>
        <taxon>Phallales</taxon>
        <taxon>Clathraceae</taxon>
        <taxon>Clathrus</taxon>
    </lineage>
</organism>
<evidence type="ECO:0000256" key="3">
    <source>
        <dbReference type="ARBA" id="ARBA00022630"/>
    </source>
</evidence>
<dbReference type="Proteomes" id="UP001050691">
    <property type="component" value="Unassembled WGS sequence"/>
</dbReference>
<evidence type="ECO:0000313" key="8">
    <source>
        <dbReference type="Proteomes" id="UP001050691"/>
    </source>
</evidence>
<dbReference type="InterPro" id="IPR032710">
    <property type="entry name" value="NTF2-like_dom_sf"/>
</dbReference>
<evidence type="ECO:0000256" key="1">
    <source>
        <dbReference type="ARBA" id="ARBA00001974"/>
    </source>
</evidence>
<dbReference type="GO" id="GO:0050660">
    <property type="term" value="F:flavin adenine dinucleotide binding"/>
    <property type="evidence" value="ECO:0007669"/>
    <property type="project" value="InterPro"/>
</dbReference>
<proteinExistence type="inferred from homology"/>
<dbReference type="AlphaFoldDB" id="A0AAV5ADV6"/>
<evidence type="ECO:0000256" key="5">
    <source>
        <dbReference type="ARBA" id="ARBA00022857"/>
    </source>
</evidence>
<keyword evidence="4" id="KW-0274">FAD</keyword>
<dbReference type="SUPFAM" id="SSF54427">
    <property type="entry name" value="NTF2-like"/>
    <property type="match status" value="1"/>
</dbReference>
<dbReference type="GO" id="GO:0050661">
    <property type="term" value="F:NADP binding"/>
    <property type="evidence" value="ECO:0007669"/>
    <property type="project" value="InterPro"/>
</dbReference>
<protein>
    <recommendedName>
        <fullName evidence="9">Flavin-containing monooxygenase</fullName>
    </recommendedName>
</protein>
<comment type="caution">
    <text evidence="7">The sequence shown here is derived from an EMBL/GenBank/DDBJ whole genome shotgun (WGS) entry which is preliminary data.</text>
</comment>
<dbReference type="Gene3D" id="3.50.50.60">
    <property type="entry name" value="FAD/NAD(P)-binding domain"/>
    <property type="match status" value="1"/>
</dbReference>
<dbReference type="InterPro" id="IPR036188">
    <property type="entry name" value="FAD/NAD-bd_sf"/>
</dbReference>
<dbReference type="FunFam" id="3.50.50.60:FF:000023">
    <property type="entry name" value="Dimethylaniline monooxygenase [N-oxide-forming]"/>
    <property type="match status" value="1"/>
</dbReference>
<evidence type="ECO:0000256" key="4">
    <source>
        <dbReference type="ARBA" id="ARBA00022827"/>
    </source>
</evidence>
<dbReference type="InterPro" id="IPR020946">
    <property type="entry name" value="Flavin_mOase-like"/>
</dbReference>
<gene>
    <name evidence="7" type="ORF">Clacol_005535</name>
</gene>
<keyword evidence="8" id="KW-1185">Reference proteome</keyword>
<dbReference type="PANTHER" id="PTHR43539:SF68">
    <property type="entry name" value="FLAVIN-BINDING MONOOXYGENASE-LIKE PROTEIN (AFU_ORTHOLOGUE AFUA_4G09220)"/>
    <property type="match status" value="1"/>
</dbReference>
<dbReference type="GO" id="GO:0004499">
    <property type="term" value="F:N,N-dimethylaniline monooxygenase activity"/>
    <property type="evidence" value="ECO:0007669"/>
    <property type="project" value="InterPro"/>
</dbReference>
<evidence type="ECO:0000256" key="2">
    <source>
        <dbReference type="ARBA" id="ARBA00009183"/>
    </source>
</evidence>
<keyword evidence="3" id="KW-0285">Flavoprotein</keyword>
<evidence type="ECO:0008006" key="9">
    <source>
        <dbReference type="Google" id="ProtNLM"/>
    </source>
</evidence>